<dbReference type="InterPro" id="IPR008183">
    <property type="entry name" value="Aldose_1/G6P_1-epimerase"/>
</dbReference>
<dbReference type="GO" id="GO:0030246">
    <property type="term" value="F:carbohydrate binding"/>
    <property type="evidence" value="ECO:0007669"/>
    <property type="project" value="InterPro"/>
</dbReference>
<dbReference type="SUPFAM" id="SSF74650">
    <property type="entry name" value="Galactose mutarotase-like"/>
    <property type="match status" value="1"/>
</dbReference>
<dbReference type="InterPro" id="IPR014718">
    <property type="entry name" value="GH-type_carb-bd"/>
</dbReference>
<keyword evidence="2" id="KW-1185">Reference proteome</keyword>
<protein>
    <submittedName>
        <fullName evidence="1">Aldose 1-epimerase</fullName>
    </submittedName>
</protein>
<reference evidence="1 2" key="1">
    <citation type="journal article" date="2019" name="Emerg. Microbes Infect.">
        <title>Comprehensive subspecies identification of 175 nontuberculous mycobacteria species based on 7547 genomic profiles.</title>
        <authorList>
            <person name="Matsumoto Y."/>
            <person name="Kinjo T."/>
            <person name="Motooka D."/>
            <person name="Nabeya D."/>
            <person name="Jung N."/>
            <person name="Uechi K."/>
            <person name="Horii T."/>
            <person name="Iida T."/>
            <person name="Fujita J."/>
            <person name="Nakamura S."/>
        </authorList>
    </citation>
    <scope>NUCLEOTIDE SEQUENCE [LARGE SCALE GENOMIC DNA]</scope>
    <source>
        <strain evidence="1 2">JCM 17899</strain>
    </source>
</reference>
<dbReference type="GO" id="GO:0005975">
    <property type="term" value="P:carbohydrate metabolic process"/>
    <property type="evidence" value="ECO:0007669"/>
    <property type="project" value="InterPro"/>
</dbReference>
<dbReference type="InterPro" id="IPR011013">
    <property type="entry name" value="Gal_mutarotase_sf_dom"/>
</dbReference>
<proteinExistence type="predicted"/>
<dbReference type="GO" id="GO:0016853">
    <property type="term" value="F:isomerase activity"/>
    <property type="evidence" value="ECO:0007669"/>
    <property type="project" value="InterPro"/>
</dbReference>
<accession>A0A7I7QMV3</accession>
<dbReference type="Pfam" id="PF01263">
    <property type="entry name" value="Aldose_epim"/>
    <property type="match status" value="1"/>
</dbReference>
<dbReference type="EMBL" id="AP022588">
    <property type="protein sequence ID" value="BBY27719.1"/>
    <property type="molecule type" value="Genomic_DNA"/>
</dbReference>
<dbReference type="AlphaFoldDB" id="A0A7I7QMV3"/>
<name>A0A7I7QMV3_9MYCO</name>
<dbReference type="Gene3D" id="2.70.98.10">
    <property type="match status" value="1"/>
</dbReference>
<sequence length="300" mass="31634">MPELEFITLQDPSSSLTATFVPGAGMIGTSLADDGVEYLGQRRGLEAYVTAGKTMGIPILYPWANRLSGNEYQVDGTAVSLIPGNGNVRTDEHGSPIHGVLAAYPGWVVTAQSANALTATLDFGADPTLLASFPFPHVLTQEVTLADRVLRIATTVTPTTSARVPLCFGYHPYLTIPGVPRDEWTLTTPAMRHLPVDDVGLPTGNHEAWSGGTTSLAGTTYDNGFDEVPPGAVFTLAGGDRRVDVTYETGYPAAQLFAPPGDALVGIEPMAAPTDALRRGDYRSAAEGSPETARFSITVT</sequence>
<gene>
    <name evidence="1" type="ORF">MSEDJ_18150</name>
</gene>
<dbReference type="Proteomes" id="UP000467193">
    <property type="component" value="Chromosome"/>
</dbReference>
<organism evidence="1 2">
    <name type="scientific">Mycolicibacterium sediminis</name>
    <dbReference type="NCBI Taxonomy" id="1286180"/>
    <lineage>
        <taxon>Bacteria</taxon>
        <taxon>Bacillati</taxon>
        <taxon>Actinomycetota</taxon>
        <taxon>Actinomycetes</taxon>
        <taxon>Mycobacteriales</taxon>
        <taxon>Mycobacteriaceae</taxon>
        <taxon>Mycolicibacterium</taxon>
    </lineage>
</organism>
<evidence type="ECO:0000313" key="1">
    <source>
        <dbReference type="EMBL" id="BBY27719.1"/>
    </source>
</evidence>
<dbReference type="KEGG" id="msei:MSEDJ_18150"/>
<dbReference type="CDD" id="cd01081">
    <property type="entry name" value="Aldose_epim"/>
    <property type="match status" value="1"/>
</dbReference>
<evidence type="ECO:0000313" key="2">
    <source>
        <dbReference type="Proteomes" id="UP000467193"/>
    </source>
</evidence>
<dbReference type="RefSeq" id="WP_163796574.1">
    <property type="nucleotide sequence ID" value="NZ_AP022588.1"/>
</dbReference>